<evidence type="ECO:0000256" key="7">
    <source>
        <dbReference type="SAM" id="SignalP"/>
    </source>
</evidence>
<feature type="chain" id="PRO_5034127999" description="Beta-xylosidase C-terminal Concanavalin A-like domain-containing protein" evidence="7">
    <location>
        <begin position="18"/>
        <end position="571"/>
    </location>
</feature>
<dbReference type="CDD" id="cd18617">
    <property type="entry name" value="GH43_XynB-like"/>
    <property type="match status" value="1"/>
</dbReference>
<feature type="active site" description="Proton acceptor" evidence="4">
    <location>
        <position position="29"/>
    </location>
</feature>
<evidence type="ECO:0000256" key="6">
    <source>
        <dbReference type="RuleBase" id="RU361187"/>
    </source>
</evidence>
<evidence type="ECO:0000256" key="4">
    <source>
        <dbReference type="PIRSR" id="PIRSR606710-1"/>
    </source>
</evidence>
<evidence type="ECO:0000313" key="10">
    <source>
        <dbReference type="Proteomes" id="UP000664132"/>
    </source>
</evidence>
<proteinExistence type="inferred from homology"/>
<comment type="caution">
    <text evidence="9">The sequence shown here is derived from an EMBL/GenBank/DDBJ whole genome shotgun (WGS) entry which is preliminary data.</text>
</comment>
<keyword evidence="10" id="KW-1185">Reference proteome</keyword>
<evidence type="ECO:0000256" key="2">
    <source>
        <dbReference type="ARBA" id="ARBA00022801"/>
    </source>
</evidence>
<evidence type="ECO:0000256" key="5">
    <source>
        <dbReference type="PIRSR" id="PIRSR606710-2"/>
    </source>
</evidence>
<dbReference type="OrthoDB" id="2139957at2759"/>
<evidence type="ECO:0000256" key="1">
    <source>
        <dbReference type="ARBA" id="ARBA00009865"/>
    </source>
</evidence>
<dbReference type="Proteomes" id="UP000664132">
    <property type="component" value="Unassembled WGS sequence"/>
</dbReference>
<dbReference type="InterPro" id="IPR006710">
    <property type="entry name" value="Glyco_hydro_43"/>
</dbReference>
<evidence type="ECO:0000256" key="3">
    <source>
        <dbReference type="ARBA" id="ARBA00023295"/>
    </source>
</evidence>
<accession>A0A8H7W6L0</accession>
<dbReference type="PANTHER" id="PTHR42812">
    <property type="entry name" value="BETA-XYLOSIDASE"/>
    <property type="match status" value="1"/>
</dbReference>
<feature type="active site" description="Proton donor" evidence="4">
    <location>
        <position position="204"/>
    </location>
</feature>
<dbReference type="Gene3D" id="2.60.120.200">
    <property type="match status" value="1"/>
</dbReference>
<protein>
    <recommendedName>
        <fullName evidence="8">Beta-xylosidase C-terminal Concanavalin A-like domain-containing protein</fullName>
    </recommendedName>
</protein>
<dbReference type="SUPFAM" id="SSF75005">
    <property type="entry name" value="Arabinanase/levansucrase/invertase"/>
    <property type="match status" value="1"/>
</dbReference>
<dbReference type="PANTHER" id="PTHR42812:SF16">
    <property type="entry name" value="HYDROLASE, PUTATIVE (AFU_ORTHOLOGUE AFUA_7G06110)-RELATED"/>
    <property type="match status" value="1"/>
</dbReference>
<dbReference type="Pfam" id="PF04616">
    <property type="entry name" value="Glyco_hydro_43"/>
    <property type="match status" value="1"/>
</dbReference>
<dbReference type="InterPro" id="IPR051795">
    <property type="entry name" value="Glycosyl_Hydrlase_43"/>
</dbReference>
<dbReference type="Gene3D" id="2.115.10.20">
    <property type="entry name" value="Glycosyl hydrolase domain, family 43"/>
    <property type="match status" value="1"/>
</dbReference>
<feature type="site" description="Important for catalytic activity, responsible for pKa modulation of the active site Glu and correct orientation of both the proton donor and substrate" evidence="5">
    <location>
        <position position="142"/>
    </location>
</feature>
<dbReference type="GO" id="GO:0004553">
    <property type="term" value="F:hydrolase activity, hydrolyzing O-glycosyl compounds"/>
    <property type="evidence" value="ECO:0007669"/>
    <property type="project" value="InterPro"/>
</dbReference>
<keyword evidence="7" id="KW-0732">Signal</keyword>
<dbReference type="EMBL" id="JAFJYH010000114">
    <property type="protein sequence ID" value="KAG4419035.1"/>
    <property type="molecule type" value="Genomic_DNA"/>
</dbReference>
<dbReference type="SUPFAM" id="SSF49899">
    <property type="entry name" value="Concanavalin A-like lectins/glucanases"/>
    <property type="match status" value="1"/>
</dbReference>
<evidence type="ECO:0000313" key="9">
    <source>
        <dbReference type="EMBL" id="KAG4419035.1"/>
    </source>
</evidence>
<feature type="signal peptide" evidence="7">
    <location>
        <begin position="1"/>
        <end position="17"/>
    </location>
</feature>
<organism evidence="9 10">
    <name type="scientific">Cadophora malorum</name>
    <dbReference type="NCBI Taxonomy" id="108018"/>
    <lineage>
        <taxon>Eukaryota</taxon>
        <taxon>Fungi</taxon>
        <taxon>Dikarya</taxon>
        <taxon>Ascomycota</taxon>
        <taxon>Pezizomycotina</taxon>
        <taxon>Leotiomycetes</taxon>
        <taxon>Helotiales</taxon>
        <taxon>Ploettnerulaceae</taxon>
        <taxon>Cadophora</taxon>
    </lineage>
</organism>
<comment type="similarity">
    <text evidence="1 6">Belongs to the glycosyl hydrolase 43 family.</text>
</comment>
<dbReference type="InterPro" id="IPR041542">
    <property type="entry name" value="GH43_C2"/>
</dbReference>
<dbReference type="Pfam" id="PF17851">
    <property type="entry name" value="GH43_C2"/>
    <property type="match status" value="1"/>
</dbReference>
<sequence length="571" mass="63828">MKSLVIIFGILLQFTAAVKNPIISGWNPDAAILRVGSNYFVATSSFVYFPGIPIYKSKDLANWELYSHALNTPEHVQLYGTPTGAGAWAPSLSFINGRYYLASMTRWTYDPFARVWPRVFFSSSEDLKTWTEPTWCEPWGIDPELFHDANTGKTYLNLMAPNNNEQRLWGIYQCEVSLTTGNCVGEYISLWNGTIPQNSSTRAEGPKMFFKDKYYYLLIAEGGTDELHRATIARSKSPKGPWTPAPNNPLIYNGAFGFKNLTVQSTGHATFVESAEGDWYASFLARRNINGSSPLGREAFLTTVKWENGWPIVNDGKPILLSENVGNTPEAKPRATSFTDTFRGKALDPSWYQLRIPYTNNYRLGNTGKDKKDLGIAGHQKPGGVTLYPNVFTLSDRDTPAALFRKQKSLNMTFSATLLPTDGSLGYRQSVGISAYLSEFQHQDVGIRGCVNQTGMCFYSNLIRNGTTTTKQIPLNSTTIPSGVTLQIRAEPLKYTLGYQIAGQKEVWMDEIESKWLAFGPAGTFVFEGANWALFGSGNGNPWPFNAPEVGFLEVKETYFEENIPDYDRWD</sequence>
<dbReference type="GO" id="GO:0005975">
    <property type="term" value="P:carbohydrate metabolic process"/>
    <property type="evidence" value="ECO:0007669"/>
    <property type="project" value="InterPro"/>
</dbReference>
<feature type="domain" description="Beta-xylosidase C-terminal Concanavalin A-like" evidence="8">
    <location>
        <begin position="340"/>
        <end position="540"/>
    </location>
</feature>
<keyword evidence="3 6" id="KW-0326">Glycosidase</keyword>
<dbReference type="InterPro" id="IPR023296">
    <property type="entry name" value="Glyco_hydro_beta-prop_sf"/>
</dbReference>
<dbReference type="InterPro" id="IPR013320">
    <property type="entry name" value="ConA-like_dom_sf"/>
</dbReference>
<evidence type="ECO:0000259" key="8">
    <source>
        <dbReference type="Pfam" id="PF17851"/>
    </source>
</evidence>
<dbReference type="AlphaFoldDB" id="A0A8H7W6L0"/>
<reference evidence="9" key="1">
    <citation type="submission" date="2021-02" db="EMBL/GenBank/DDBJ databases">
        <title>Genome sequence Cadophora malorum strain M34.</title>
        <authorList>
            <person name="Stefanovic E."/>
            <person name="Vu D."/>
            <person name="Scully C."/>
            <person name="Dijksterhuis J."/>
            <person name="Roader J."/>
            <person name="Houbraken J."/>
        </authorList>
    </citation>
    <scope>NUCLEOTIDE SEQUENCE</scope>
    <source>
        <strain evidence="9">M34</strain>
    </source>
</reference>
<name>A0A8H7W6L0_9HELO</name>
<gene>
    <name evidence="9" type="ORF">IFR04_007811</name>
</gene>
<keyword evidence="2 6" id="KW-0378">Hydrolase</keyword>